<evidence type="ECO:0000313" key="2">
    <source>
        <dbReference type="Proteomes" id="UP000266673"/>
    </source>
</evidence>
<sequence>MDSNLYSISTNASTESLSLSHQKNEIRNSIELLDNTTDSKPTIDDIRVVVSIDFGTTSSGYAYAHIHDNEGRDDTNFDYNINEKWLNKLFKLGLSKLELGLNKLEIGSNKLVKNLKLNLPTQFHPIEEQRYKRAITDYLKKMGMFNLFADSYTENHVTNVQCIRQQLIVELIEEGISEHWPGVTLKNVRWILTIPVVYSYRSKQIMRECASKANLTSEIESDKLQFITEPEAAAIYCMTKNSLREFFLGKDESNFLIIDCGGGTVDLTMRKLLSNCEVALSEVTECTGDFCGSVFIDQEFLKFLGEIVGHEAIELLCEKNYGQMQYMIRVFCQEVKAKYTGEENFSYEFDLGRTCKALKNHVTGEIKLFLDKKDWMIKICASDVKKMFDPVIERIIQLVRLQLQNCRNTCSAIFMVGGFSASKYLQERIKKEFKNDVKYILVSPKPVTAVVSGAVVYGLRNNADASVKAPLSRPIILDRVLKYTYGTNILRSNEFSILAKRGAQARIDQKFESTFVPLIPNQSTMGFKIYITQNNEPKYCYEEGVQFLGELKVNLPDIDLGLNRPVKFSICFAEEEIKVFAVNLQNGQNCHTTFILDSEL</sequence>
<dbReference type="SUPFAM" id="SSF53067">
    <property type="entry name" value="Actin-like ATPase domain"/>
    <property type="match status" value="2"/>
</dbReference>
<dbReference type="Gene3D" id="3.30.420.40">
    <property type="match status" value="2"/>
</dbReference>
<evidence type="ECO:0008006" key="3">
    <source>
        <dbReference type="Google" id="ProtNLM"/>
    </source>
</evidence>
<dbReference type="Proteomes" id="UP000266673">
    <property type="component" value="Unassembled WGS sequence"/>
</dbReference>
<dbReference type="STRING" id="44941.A0A397W5N8"/>
<dbReference type="OrthoDB" id="2963168at2759"/>
<dbReference type="AlphaFoldDB" id="A0A397W5N8"/>
<organism evidence="1 2">
    <name type="scientific">Gigaspora rosea</name>
    <dbReference type="NCBI Taxonomy" id="44941"/>
    <lineage>
        <taxon>Eukaryota</taxon>
        <taxon>Fungi</taxon>
        <taxon>Fungi incertae sedis</taxon>
        <taxon>Mucoromycota</taxon>
        <taxon>Glomeromycotina</taxon>
        <taxon>Glomeromycetes</taxon>
        <taxon>Diversisporales</taxon>
        <taxon>Gigasporaceae</taxon>
        <taxon>Gigaspora</taxon>
    </lineage>
</organism>
<dbReference type="EMBL" id="QKWP01000035">
    <property type="protein sequence ID" value="RIB29568.1"/>
    <property type="molecule type" value="Genomic_DNA"/>
</dbReference>
<gene>
    <name evidence="1" type="ORF">C2G38_2238825</name>
</gene>
<proteinExistence type="predicted"/>
<dbReference type="PANTHER" id="PTHR14187:SF5">
    <property type="entry name" value="HEAT SHOCK 70 KDA PROTEIN 12A"/>
    <property type="match status" value="1"/>
</dbReference>
<keyword evidence="2" id="KW-1185">Reference proteome</keyword>
<reference evidence="1 2" key="1">
    <citation type="submission" date="2018-06" db="EMBL/GenBank/DDBJ databases">
        <title>Comparative genomics reveals the genomic features of Rhizophagus irregularis, R. cerebriforme, R. diaphanum and Gigaspora rosea, and their symbiotic lifestyle signature.</title>
        <authorList>
            <person name="Morin E."/>
            <person name="San Clemente H."/>
            <person name="Chen E.C.H."/>
            <person name="De La Providencia I."/>
            <person name="Hainaut M."/>
            <person name="Kuo A."/>
            <person name="Kohler A."/>
            <person name="Murat C."/>
            <person name="Tang N."/>
            <person name="Roy S."/>
            <person name="Loubradou J."/>
            <person name="Henrissat B."/>
            <person name="Grigoriev I.V."/>
            <person name="Corradi N."/>
            <person name="Roux C."/>
            <person name="Martin F.M."/>
        </authorList>
    </citation>
    <scope>NUCLEOTIDE SEQUENCE [LARGE SCALE GENOMIC DNA]</scope>
    <source>
        <strain evidence="1 2">DAOM 194757</strain>
    </source>
</reference>
<name>A0A397W5N8_9GLOM</name>
<comment type="caution">
    <text evidence="1">The sequence shown here is derived from an EMBL/GenBank/DDBJ whole genome shotgun (WGS) entry which is preliminary data.</text>
</comment>
<dbReference type="InterPro" id="IPR043129">
    <property type="entry name" value="ATPase_NBD"/>
</dbReference>
<evidence type="ECO:0000313" key="1">
    <source>
        <dbReference type="EMBL" id="RIB29568.1"/>
    </source>
</evidence>
<dbReference type="Gene3D" id="3.90.640.10">
    <property type="entry name" value="Actin, Chain A, domain 4"/>
    <property type="match status" value="1"/>
</dbReference>
<accession>A0A397W5N8</accession>
<protein>
    <recommendedName>
        <fullName evidence="3">Actin-like ATPase domain-containing protein</fullName>
    </recommendedName>
</protein>
<dbReference type="PANTHER" id="PTHR14187">
    <property type="entry name" value="ALPHA KINASE/ELONGATION FACTOR 2 KINASE"/>
    <property type="match status" value="1"/>
</dbReference>